<gene>
    <name evidence="2" type="ORF">BJ095_101176</name>
</gene>
<proteinExistence type="predicted"/>
<dbReference type="OrthoDB" id="9880103at2"/>
<evidence type="ECO:0000313" key="2">
    <source>
        <dbReference type="EMBL" id="PYF08955.1"/>
    </source>
</evidence>
<protein>
    <submittedName>
        <fullName evidence="2">Uncharacterized protein</fullName>
    </submittedName>
</protein>
<evidence type="ECO:0000256" key="1">
    <source>
        <dbReference type="SAM" id="Phobius"/>
    </source>
</evidence>
<sequence>MLIAFYSTLIIFFILFIFTIGYFLHLIKQKRATGGNVLALTSLLLLTGIISGIYGFDFYKLQTGEVQIAQGECFIGFNDNGKSIAKTTVEIDETIYQIKGDTFKRLPDGTYHCKIHYLPVTKSIESLEIENK</sequence>
<feature type="transmembrane region" description="Helical" evidence="1">
    <location>
        <begin position="37"/>
        <end position="56"/>
    </location>
</feature>
<organism evidence="2 3">
    <name type="scientific">Ureibacillus chungkukjangi</name>
    <dbReference type="NCBI Taxonomy" id="1202712"/>
    <lineage>
        <taxon>Bacteria</taxon>
        <taxon>Bacillati</taxon>
        <taxon>Bacillota</taxon>
        <taxon>Bacilli</taxon>
        <taxon>Bacillales</taxon>
        <taxon>Caryophanaceae</taxon>
        <taxon>Ureibacillus</taxon>
    </lineage>
</organism>
<dbReference type="RefSeq" id="WP_107934117.1">
    <property type="nucleotide sequence ID" value="NZ_PYWJ01000008.1"/>
</dbReference>
<name>A0A318U3J3_9BACL</name>
<dbReference type="Proteomes" id="UP000247416">
    <property type="component" value="Unassembled WGS sequence"/>
</dbReference>
<keyword evidence="1" id="KW-1133">Transmembrane helix</keyword>
<keyword evidence="1" id="KW-0472">Membrane</keyword>
<reference evidence="2 3" key="1">
    <citation type="submission" date="2018-06" db="EMBL/GenBank/DDBJ databases">
        <title>Genomic Encyclopedia of Archaeal and Bacterial Type Strains, Phase II (KMG-II): from individual species to whole genera.</title>
        <authorList>
            <person name="Goeker M."/>
        </authorList>
    </citation>
    <scope>NUCLEOTIDE SEQUENCE [LARGE SCALE GENOMIC DNA]</scope>
    <source>
        <strain evidence="2 3">KACC 16626</strain>
    </source>
</reference>
<keyword evidence="1" id="KW-0812">Transmembrane</keyword>
<dbReference type="EMBL" id="QJTJ01000001">
    <property type="protein sequence ID" value="PYF08955.1"/>
    <property type="molecule type" value="Genomic_DNA"/>
</dbReference>
<dbReference type="AlphaFoldDB" id="A0A318U3J3"/>
<comment type="caution">
    <text evidence="2">The sequence shown here is derived from an EMBL/GenBank/DDBJ whole genome shotgun (WGS) entry which is preliminary data.</text>
</comment>
<feature type="transmembrane region" description="Helical" evidence="1">
    <location>
        <begin position="6"/>
        <end position="25"/>
    </location>
</feature>
<keyword evidence="3" id="KW-1185">Reference proteome</keyword>
<evidence type="ECO:0000313" key="3">
    <source>
        <dbReference type="Proteomes" id="UP000247416"/>
    </source>
</evidence>
<accession>A0A318U3J3</accession>